<dbReference type="CDD" id="cd00635">
    <property type="entry name" value="PLPDE_III_YBL036c_like"/>
    <property type="match status" value="1"/>
</dbReference>
<dbReference type="PANTHER" id="PTHR10146:SF14">
    <property type="entry name" value="PYRIDOXAL PHOSPHATE HOMEOSTASIS PROTEIN"/>
    <property type="match status" value="1"/>
</dbReference>
<name>A0A6J7XWJ9_9ZZZZ</name>
<dbReference type="PIRSF" id="PIRSF004848">
    <property type="entry name" value="YBL036c_PLPDEIII"/>
    <property type="match status" value="1"/>
</dbReference>
<gene>
    <name evidence="3" type="ORF">UFOPK3554_00999</name>
</gene>
<dbReference type="HAMAP" id="MF_02087">
    <property type="entry name" value="PLP_homeostasis"/>
    <property type="match status" value="1"/>
</dbReference>
<dbReference type="EMBL" id="CAFBSG010000015">
    <property type="protein sequence ID" value="CAB5240695.1"/>
    <property type="molecule type" value="Genomic_DNA"/>
</dbReference>
<evidence type="ECO:0000313" key="3">
    <source>
        <dbReference type="EMBL" id="CAB5240695.1"/>
    </source>
</evidence>
<sequence length="222" mass="24588">MSTRFEEISHNLSHVESKIVSAVKKSGRNRSEVTLIAVTKNFPISDVEILKELGITNFGENRDQEGASKSAAVQGKWHFQGQIQSNKLKSISSWAGVIHSLDDPRYVEILDRVAINPLSAFIQVSLDDDPERGGIAPKYISELARAVRGSTKVELLGLMAVPPLTQELSDSYANLARIRQEFLYEFPEAHYLSAGMSSDYEMAIEYGATHIRVGSEILGSRH</sequence>
<dbReference type="GO" id="GO:0030170">
    <property type="term" value="F:pyridoxal phosphate binding"/>
    <property type="evidence" value="ECO:0007669"/>
    <property type="project" value="InterPro"/>
</dbReference>
<dbReference type="InterPro" id="IPR029066">
    <property type="entry name" value="PLP-binding_barrel"/>
</dbReference>
<dbReference type="InterPro" id="IPR011078">
    <property type="entry name" value="PyrdxlP_homeostasis"/>
</dbReference>
<organism evidence="3">
    <name type="scientific">freshwater metagenome</name>
    <dbReference type="NCBI Taxonomy" id="449393"/>
    <lineage>
        <taxon>unclassified sequences</taxon>
        <taxon>metagenomes</taxon>
        <taxon>ecological metagenomes</taxon>
    </lineage>
</organism>
<dbReference type="NCBIfam" id="TIGR00044">
    <property type="entry name" value="YggS family pyridoxal phosphate-dependent enzyme"/>
    <property type="match status" value="1"/>
</dbReference>
<evidence type="ECO:0000256" key="1">
    <source>
        <dbReference type="ARBA" id="ARBA00022898"/>
    </source>
</evidence>
<dbReference type="Gene3D" id="3.20.20.10">
    <property type="entry name" value="Alanine racemase"/>
    <property type="match status" value="1"/>
</dbReference>
<feature type="domain" description="Alanine racemase N-terminal" evidence="2">
    <location>
        <begin position="32"/>
        <end position="220"/>
    </location>
</feature>
<dbReference type="InterPro" id="IPR001608">
    <property type="entry name" value="Ala_racemase_N"/>
</dbReference>
<reference evidence="3" key="1">
    <citation type="submission" date="2020-05" db="EMBL/GenBank/DDBJ databases">
        <authorList>
            <person name="Chiriac C."/>
            <person name="Salcher M."/>
            <person name="Ghai R."/>
            <person name="Kavagutti S V."/>
        </authorList>
    </citation>
    <scope>NUCLEOTIDE SEQUENCE</scope>
</reference>
<dbReference type="Pfam" id="PF01168">
    <property type="entry name" value="Ala_racemase_N"/>
    <property type="match status" value="1"/>
</dbReference>
<dbReference type="SUPFAM" id="SSF51419">
    <property type="entry name" value="PLP-binding barrel"/>
    <property type="match status" value="1"/>
</dbReference>
<keyword evidence="1" id="KW-0663">Pyridoxal phosphate</keyword>
<dbReference type="AlphaFoldDB" id="A0A6J7XWJ9"/>
<evidence type="ECO:0000259" key="2">
    <source>
        <dbReference type="Pfam" id="PF01168"/>
    </source>
</evidence>
<accession>A0A6J7XWJ9</accession>
<dbReference type="PANTHER" id="PTHR10146">
    <property type="entry name" value="PROLINE SYNTHETASE CO-TRANSCRIBED BACTERIAL HOMOLOG PROTEIN"/>
    <property type="match status" value="1"/>
</dbReference>
<proteinExistence type="inferred from homology"/>
<protein>
    <submittedName>
        <fullName evidence="3">Unannotated protein</fullName>
    </submittedName>
</protein>